<gene>
    <name evidence="1" type="ORF">GXM_07355</name>
</gene>
<name>A0A5P8WBC9_9NOSO</name>
<evidence type="ECO:0000313" key="1">
    <source>
        <dbReference type="EMBL" id="QFS49861.1"/>
    </source>
</evidence>
<keyword evidence="1" id="KW-0067">ATP-binding</keyword>
<keyword evidence="1" id="KW-0347">Helicase</keyword>
<reference evidence="1 2" key="1">
    <citation type="submission" date="2019-10" db="EMBL/GenBank/DDBJ databases">
        <title>Genomic and transcriptomic insights into the perfect genentic adaptation of a filamentous nitrogen-fixing cyanobacterium to rice fields.</title>
        <authorList>
            <person name="Chen Z."/>
        </authorList>
    </citation>
    <scope>NUCLEOTIDE SEQUENCE [LARGE SCALE GENOMIC DNA]</scope>
    <source>
        <strain evidence="1">CCNUC1</strain>
    </source>
</reference>
<keyword evidence="2" id="KW-1185">Reference proteome</keyword>
<accession>A0A5P8WBC9</accession>
<dbReference type="PANTHER" id="PTHR47962:SF5">
    <property type="entry name" value="ATP-DEPENDENT HELICASE LHR-RELATED"/>
    <property type="match status" value="1"/>
</dbReference>
<dbReference type="GO" id="GO:0004386">
    <property type="term" value="F:helicase activity"/>
    <property type="evidence" value="ECO:0007669"/>
    <property type="project" value="UniProtKB-KW"/>
</dbReference>
<sequence>MGEKAERVFGRKNFMELYAVFSSPVLYKVQTPAGYTVGSLEQAFVDKLVAQMSSFLLGGRAWTVMHVSHEERTVGVVPAPRGKKPSWGGFAPQLLGFELCQQIAEILQSESTIAYIDAKTQVVLDEYRSDLRPLITEVQSSIQLETDRSLWWTFAGGQINHTLKYGLQFHHDWKITSDNFKLKIEGDSVGYATLSLAIAQMSTSAFWETPATQRFILSQLPEYRLSKFQRALPEVYSLEMVSNYLLDMPGVIKFLNLNKLE</sequence>
<keyword evidence="1" id="KW-0547">Nucleotide-binding</keyword>
<dbReference type="EMBL" id="CP045227">
    <property type="protein sequence ID" value="QFS49861.1"/>
    <property type="molecule type" value="Genomic_DNA"/>
</dbReference>
<protein>
    <submittedName>
        <fullName evidence="1">Lhr, ATP-dependent helicase Lhr and Lhr helicase</fullName>
    </submittedName>
</protein>
<dbReference type="KEGG" id="nsh:GXM_07355"/>
<dbReference type="RefSeq" id="WP_152591099.1">
    <property type="nucleotide sequence ID" value="NZ_CP045227.1"/>
</dbReference>
<dbReference type="AlphaFoldDB" id="A0A5P8WBC9"/>
<evidence type="ECO:0000313" key="2">
    <source>
        <dbReference type="Proteomes" id="UP000326678"/>
    </source>
</evidence>
<dbReference type="GO" id="GO:0003677">
    <property type="term" value="F:DNA binding"/>
    <property type="evidence" value="ECO:0007669"/>
    <property type="project" value="TreeGrafter"/>
</dbReference>
<keyword evidence="1" id="KW-0378">Hydrolase</keyword>
<dbReference type="PANTHER" id="PTHR47962">
    <property type="entry name" value="ATP-DEPENDENT HELICASE LHR-RELATED-RELATED"/>
    <property type="match status" value="1"/>
</dbReference>
<organism evidence="1 2">
    <name type="scientific">Nostoc sphaeroides CCNUC1</name>
    <dbReference type="NCBI Taxonomy" id="2653204"/>
    <lineage>
        <taxon>Bacteria</taxon>
        <taxon>Bacillati</taxon>
        <taxon>Cyanobacteriota</taxon>
        <taxon>Cyanophyceae</taxon>
        <taxon>Nostocales</taxon>
        <taxon>Nostocaceae</taxon>
        <taxon>Nostoc</taxon>
    </lineage>
</organism>
<dbReference type="GO" id="GO:0016887">
    <property type="term" value="F:ATP hydrolysis activity"/>
    <property type="evidence" value="ECO:0007669"/>
    <property type="project" value="TreeGrafter"/>
</dbReference>
<proteinExistence type="predicted"/>
<dbReference type="Proteomes" id="UP000326678">
    <property type="component" value="Chromosome Gxm2"/>
</dbReference>
<dbReference type="InterPro" id="IPR052511">
    <property type="entry name" value="ATP-dep_Helicase"/>
</dbReference>